<evidence type="ECO:0000313" key="2">
    <source>
        <dbReference type="Proteomes" id="UP000289946"/>
    </source>
</evidence>
<sequence length="70" mass="7760">MSNVVELQLSDRFENEADIQNIVLLIDMLVVLLAQPPDAETAIDGMHRVTQIISDHAHALRDRLQQGGLA</sequence>
<keyword evidence="2" id="KW-1185">Reference proteome</keyword>
<comment type="caution">
    <text evidence="1">The sequence shown here is derived from an EMBL/GenBank/DDBJ whole genome shotgun (WGS) entry which is preliminary data.</text>
</comment>
<organism evidence="1 2">
    <name type="scientific">Bradyrhizobium zhanjiangense</name>
    <dbReference type="NCBI Taxonomy" id="1325107"/>
    <lineage>
        <taxon>Bacteria</taxon>
        <taxon>Pseudomonadati</taxon>
        <taxon>Pseudomonadota</taxon>
        <taxon>Alphaproteobacteria</taxon>
        <taxon>Hyphomicrobiales</taxon>
        <taxon>Nitrobacteraceae</taxon>
        <taxon>Bradyrhizobium</taxon>
    </lineage>
</organism>
<dbReference type="EMBL" id="RDRA01000018">
    <property type="protein sequence ID" value="RXG90067.1"/>
    <property type="molecule type" value="Genomic_DNA"/>
</dbReference>
<dbReference type="Proteomes" id="UP000289946">
    <property type="component" value="Unassembled WGS sequence"/>
</dbReference>
<dbReference type="RefSeq" id="WP_128941700.1">
    <property type="nucleotide sequence ID" value="NZ_RDRA01000018.1"/>
</dbReference>
<gene>
    <name evidence="1" type="ORF">EAS62_29300</name>
</gene>
<name>A0ABY0DFB0_9BRAD</name>
<reference evidence="1 2" key="1">
    <citation type="submission" date="2018-10" db="EMBL/GenBank/DDBJ databases">
        <title>Bradyrhizobium sp. nov., isolated from effective nodules of peanut in China.</title>
        <authorList>
            <person name="Li Y."/>
        </authorList>
    </citation>
    <scope>NUCLEOTIDE SEQUENCE [LARGE SCALE GENOMIC DNA]</scope>
    <source>
        <strain evidence="1 2">CCBAU 51781</strain>
    </source>
</reference>
<evidence type="ECO:0000313" key="1">
    <source>
        <dbReference type="EMBL" id="RXG90067.1"/>
    </source>
</evidence>
<proteinExistence type="predicted"/>
<accession>A0ABY0DFB0</accession>
<protein>
    <submittedName>
        <fullName evidence="1">Uncharacterized protein</fullName>
    </submittedName>
</protein>